<dbReference type="InterPro" id="IPR029063">
    <property type="entry name" value="SAM-dependent_MTases_sf"/>
</dbReference>
<protein>
    <recommendedName>
        <fullName evidence="3">Spermidine synthase</fullName>
    </recommendedName>
</protein>
<evidence type="ECO:0008006" key="3">
    <source>
        <dbReference type="Google" id="ProtNLM"/>
    </source>
</evidence>
<reference evidence="2" key="1">
    <citation type="submission" date="2019-01" db="EMBL/GenBank/DDBJ databases">
        <authorList>
            <consortium name="Genoscope - CEA"/>
            <person name="William W."/>
        </authorList>
    </citation>
    <scope>NUCLEOTIDE SEQUENCE</scope>
    <source>
        <strain evidence="2">CR-1</strain>
    </source>
</reference>
<sequence length="241" mass="26753">MSVNFEELDYQQTALGELILRRRRMLGMGGREVFEVKLNDEFLMSSLFHEGEVALADFGLSGLAGEKWDVVVGGLGLGYTAAAVLKYNQVARMIVVEALAPVIDWHQRELVPNGATLSKDARCRYYNEDFFALARRDGFDPDDPGRLFDAILLDIDHTPEALLNPGHADLYSEEGMIRLRAFLRPGGVFGLWSNDAPDKGFLAILSRVFDQVDGHVVEFDNSIQGKTAENGVYVAKVEKSP</sequence>
<accession>A0A484HD37</accession>
<dbReference type="GO" id="GO:0006596">
    <property type="term" value="P:polyamine biosynthetic process"/>
    <property type="evidence" value="ECO:0007669"/>
    <property type="project" value="UniProtKB-KW"/>
</dbReference>
<proteinExistence type="predicted"/>
<dbReference type="Gene3D" id="3.40.50.150">
    <property type="entry name" value="Vaccinia Virus protein VP39"/>
    <property type="match status" value="1"/>
</dbReference>
<evidence type="ECO:0000313" key="2">
    <source>
        <dbReference type="EMBL" id="VEN73183.1"/>
    </source>
</evidence>
<gene>
    <name evidence="2" type="ORF">EPICR_120081</name>
</gene>
<evidence type="ECO:0000256" key="1">
    <source>
        <dbReference type="ARBA" id="ARBA00023115"/>
    </source>
</evidence>
<dbReference type="PANTHER" id="PTHR43317">
    <property type="entry name" value="THERMOSPERMINE SYNTHASE ACAULIS5"/>
    <property type="match status" value="1"/>
</dbReference>
<dbReference type="AlphaFoldDB" id="A0A484HD37"/>
<dbReference type="PANTHER" id="PTHR43317:SF3">
    <property type="entry name" value="BLR2883 PROTEIN"/>
    <property type="match status" value="1"/>
</dbReference>
<name>A0A484HD37_9BACT</name>
<organism evidence="2">
    <name type="scientific">uncultured Desulfobacteraceae bacterium</name>
    <dbReference type="NCBI Taxonomy" id="218296"/>
    <lineage>
        <taxon>Bacteria</taxon>
        <taxon>Pseudomonadati</taxon>
        <taxon>Thermodesulfobacteriota</taxon>
        <taxon>Desulfobacteria</taxon>
        <taxon>Desulfobacterales</taxon>
        <taxon>Desulfobacteraceae</taxon>
        <taxon>environmental samples</taxon>
    </lineage>
</organism>
<keyword evidence="1" id="KW-0620">Polyamine biosynthesis</keyword>
<dbReference type="SUPFAM" id="SSF53335">
    <property type="entry name" value="S-adenosyl-L-methionine-dependent methyltransferases"/>
    <property type="match status" value="1"/>
</dbReference>
<dbReference type="EMBL" id="CAACVI010000004">
    <property type="protein sequence ID" value="VEN73183.1"/>
    <property type="molecule type" value="Genomic_DNA"/>
</dbReference>